<dbReference type="InterPro" id="IPR009057">
    <property type="entry name" value="Homeodomain-like_sf"/>
</dbReference>
<keyword evidence="7" id="KW-1185">Reference proteome</keyword>
<keyword evidence="2 4" id="KW-0238">DNA-binding</keyword>
<dbReference type="Pfam" id="PF00440">
    <property type="entry name" value="TetR_N"/>
    <property type="match status" value="1"/>
</dbReference>
<evidence type="ECO:0000256" key="1">
    <source>
        <dbReference type="ARBA" id="ARBA00023015"/>
    </source>
</evidence>
<keyword evidence="3" id="KW-0804">Transcription</keyword>
<evidence type="ECO:0000256" key="2">
    <source>
        <dbReference type="ARBA" id="ARBA00023125"/>
    </source>
</evidence>
<organism evidence="6 7">
    <name type="scientific">Bifidobacterium goeldii</name>
    <dbReference type="NCBI Taxonomy" id="2306975"/>
    <lineage>
        <taxon>Bacteria</taxon>
        <taxon>Bacillati</taxon>
        <taxon>Actinomycetota</taxon>
        <taxon>Actinomycetes</taxon>
        <taxon>Bifidobacteriales</taxon>
        <taxon>Bifidobacteriaceae</taxon>
        <taxon>Bifidobacterium</taxon>
    </lineage>
</organism>
<dbReference type="Proteomes" id="UP000287533">
    <property type="component" value="Unassembled WGS sequence"/>
</dbReference>
<evidence type="ECO:0000256" key="3">
    <source>
        <dbReference type="ARBA" id="ARBA00023163"/>
    </source>
</evidence>
<feature type="domain" description="HTH tetR-type" evidence="5">
    <location>
        <begin position="14"/>
        <end position="74"/>
    </location>
</feature>
<evidence type="ECO:0000256" key="4">
    <source>
        <dbReference type="PROSITE-ProRule" id="PRU00335"/>
    </source>
</evidence>
<dbReference type="AlphaFoldDB" id="A0A430FKQ5"/>
<dbReference type="InterPro" id="IPR036271">
    <property type="entry name" value="Tet_transcr_reg_TetR-rel_C_sf"/>
</dbReference>
<dbReference type="SUPFAM" id="SSF46689">
    <property type="entry name" value="Homeodomain-like"/>
    <property type="match status" value="1"/>
</dbReference>
<dbReference type="SUPFAM" id="SSF48498">
    <property type="entry name" value="Tetracyclin repressor-like, C-terminal domain"/>
    <property type="match status" value="1"/>
</dbReference>
<dbReference type="PROSITE" id="PS50977">
    <property type="entry name" value="HTH_TETR_2"/>
    <property type="match status" value="1"/>
</dbReference>
<sequence>MADMETASPRRADPNRKQNIIDACLRVIARRGVAGTSCRVVAAEAQVPLGSITYYFDGIQDLLHQSFDQFARQSVLAFAARMKTATNAEEACEAIATSIERDVLNNPADLNINLEFYTLAARDSSFRDISDRWMSAVQKTMNRFFDAQTSVLLDAMIEGLTLHRALGGEPKSPKAIRDGIHRIAFQR</sequence>
<evidence type="ECO:0000313" key="7">
    <source>
        <dbReference type="Proteomes" id="UP000287533"/>
    </source>
</evidence>
<evidence type="ECO:0000259" key="5">
    <source>
        <dbReference type="PROSITE" id="PS50977"/>
    </source>
</evidence>
<keyword evidence="1" id="KW-0805">Transcription regulation</keyword>
<accession>A0A430FKQ5</accession>
<comment type="caution">
    <text evidence="6">The sequence shown here is derived from an EMBL/GenBank/DDBJ whole genome shotgun (WGS) entry which is preliminary data.</text>
</comment>
<proteinExistence type="predicted"/>
<dbReference type="GO" id="GO:0003677">
    <property type="term" value="F:DNA binding"/>
    <property type="evidence" value="ECO:0007669"/>
    <property type="project" value="UniProtKB-UniRule"/>
</dbReference>
<reference evidence="6 7" key="1">
    <citation type="submission" date="2018-09" db="EMBL/GenBank/DDBJ databases">
        <title>Characterization of the phylogenetic diversity of five novel species belonging to the genus Bifidobacterium.</title>
        <authorList>
            <person name="Lugli G.A."/>
            <person name="Duranti S."/>
            <person name="Milani C."/>
        </authorList>
    </citation>
    <scope>NUCLEOTIDE SEQUENCE [LARGE SCALE GENOMIC DNA]</scope>
    <source>
        <strain evidence="6 7">2034B</strain>
    </source>
</reference>
<protein>
    <submittedName>
        <fullName evidence="6">TetR family transcriptional regulator</fullName>
    </submittedName>
</protein>
<feature type="DNA-binding region" description="H-T-H motif" evidence="4">
    <location>
        <begin position="37"/>
        <end position="56"/>
    </location>
</feature>
<dbReference type="OrthoDB" id="6929199at2"/>
<dbReference type="EMBL" id="QXGL01000003">
    <property type="protein sequence ID" value="RSX53321.1"/>
    <property type="molecule type" value="Genomic_DNA"/>
</dbReference>
<name>A0A430FKQ5_9BIFI</name>
<dbReference type="PANTHER" id="PTHR47506:SF6">
    <property type="entry name" value="HTH-TYPE TRANSCRIPTIONAL REPRESSOR NEMR"/>
    <property type="match status" value="1"/>
</dbReference>
<dbReference type="PANTHER" id="PTHR47506">
    <property type="entry name" value="TRANSCRIPTIONAL REGULATORY PROTEIN"/>
    <property type="match status" value="1"/>
</dbReference>
<evidence type="ECO:0000313" key="6">
    <source>
        <dbReference type="EMBL" id="RSX53321.1"/>
    </source>
</evidence>
<gene>
    <name evidence="6" type="ORF">D2E25_1294</name>
</gene>
<dbReference type="Gene3D" id="1.10.357.10">
    <property type="entry name" value="Tetracycline Repressor, domain 2"/>
    <property type="match status" value="1"/>
</dbReference>
<dbReference type="InterPro" id="IPR001647">
    <property type="entry name" value="HTH_TetR"/>
</dbReference>